<feature type="region of interest" description="Disordered" evidence="5">
    <location>
        <begin position="598"/>
        <end position="626"/>
    </location>
</feature>
<dbReference type="SUPFAM" id="SSF55073">
    <property type="entry name" value="Nucleotide cyclase"/>
    <property type="match status" value="1"/>
</dbReference>
<comment type="catalytic activity">
    <reaction evidence="3">
        <text>2 GTP = 3',3'-c-di-GMP + 2 diphosphate</text>
        <dbReference type="Rhea" id="RHEA:24898"/>
        <dbReference type="ChEBI" id="CHEBI:33019"/>
        <dbReference type="ChEBI" id="CHEBI:37565"/>
        <dbReference type="ChEBI" id="CHEBI:58805"/>
        <dbReference type="EC" id="2.7.7.65"/>
    </reaction>
</comment>
<organism evidence="8 9">
    <name type="scientific">Dyella dinghuensis</name>
    <dbReference type="NCBI Taxonomy" id="1920169"/>
    <lineage>
        <taxon>Bacteria</taxon>
        <taxon>Pseudomonadati</taxon>
        <taxon>Pseudomonadota</taxon>
        <taxon>Gammaproteobacteria</taxon>
        <taxon>Lysobacterales</taxon>
        <taxon>Rhodanobacteraceae</taxon>
        <taxon>Dyella</taxon>
    </lineage>
</organism>
<accession>A0A3S0RWB7</accession>
<evidence type="ECO:0000313" key="8">
    <source>
        <dbReference type="EMBL" id="RUL67137.1"/>
    </source>
</evidence>
<keyword evidence="9" id="KW-1185">Reference proteome</keyword>
<keyword evidence="6" id="KW-0472">Membrane</keyword>
<feature type="transmembrane region" description="Helical" evidence="6">
    <location>
        <begin position="406"/>
        <end position="425"/>
    </location>
</feature>
<evidence type="ECO:0000256" key="2">
    <source>
        <dbReference type="ARBA" id="ARBA00012528"/>
    </source>
</evidence>
<gene>
    <name evidence="8" type="ORF">EKH79_00585</name>
</gene>
<dbReference type="SUPFAM" id="SSF48452">
    <property type="entry name" value="TPR-like"/>
    <property type="match status" value="2"/>
</dbReference>
<keyword evidence="6" id="KW-0812">Transmembrane</keyword>
<dbReference type="InterPro" id="IPR050469">
    <property type="entry name" value="Diguanylate_Cyclase"/>
</dbReference>
<dbReference type="InterPro" id="IPR000160">
    <property type="entry name" value="GGDEF_dom"/>
</dbReference>
<dbReference type="Proteomes" id="UP000267077">
    <property type="component" value="Unassembled WGS sequence"/>
</dbReference>
<reference evidence="8 9" key="1">
    <citation type="submission" date="2018-12" db="EMBL/GenBank/DDBJ databases">
        <title>Dyella dinghuensis sp. nov. DHOA06 and Dyella choica sp. nov. 4M-K27, isolated from forest soil.</title>
        <authorList>
            <person name="Qiu L.-H."/>
            <person name="Gao Z.-H."/>
        </authorList>
    </citation>
    <scope>NUCLEOTIDE SEQUENCE [LARGE SCALE GENOMIC DNA]</scope>
    <source>
        <strain evidence="8 9">DHOA06</strain>
    </source>
</reference>
<dbReference type="FunFam" id="3.30.70.270:FF:000001">
    <property type="entry name" value="Diguanylate cyclase domain protein"/>
    <property type="match status" value="1"/>
</dbReference>
<name>A0A3S0RWB7_9GAMM</name>
<feature type="coiled-coil region" evidence="4">
    <location>
        <begin position="366"/>
        <end position="393"/>
    </location>
</feature>
<dbReference type="Pfam" id="PF00990">
    <property type="entry name" value="GGDEF"/>
    <property type="match status" value="1"/>
</dbReference>
<evidence type="ECO:0000256" key="6">
    <source>
        <dbReference type="SAM" id="Phobius"/>
    </source>
</evidence>
<dbReference type="PANTHER" id="PTHR45138:SF9">
    <property type="entry name" value="DIGUANYLATE CYCLASE DGCM-RELATED"/>
    <property type="match status" value="1"/>
</dbReference>
<feature type="compositionally biased region" description="Polar residues" evidence="5">
    <location>
        <begin position="598"/>
        <end position="609"/>
    </location>
</feature>
<dbReference type="InterPro" id="IPR011990">
    <property type="entry name" value="TPR-like_helical_dom_sf"/>
</dbReference>
<evidence type="ECO:0000256" key="3">
    <source>
        <dbReference type="ARBA" id="ARBA00034247"/>
    </source>
</evidence>
<proteinExistence type="predicted"/>
<sequence length="626" mass="69638">MGGSGTTRRKVWAGALLLLGIFVGTALFAVPTANAIAPETFARGPESKNPQELLVLADNLKTSEHDQFVRLLDELGHDTSHMTDQQLAYLRYLVAWQVAYSGDYEHAEPLLKALMNQSGNNDLRFRATATLINILGISGHYEEAFSILNQALDDAPQISDKTARFQVFTEAAQLLTEAGQYNLAVNYGHQIIADFPQGRNACAGYYVMLHAQFESDGLKAAAQEFQRGIDVCLQASEGLIADSIRRDVAHYDIQNHHADAAAALLQGSYANVLGYQYPDLTTEYNALLAQAYWDKGDPARAEQYAQYALKSAVKGEFNEPLSLTYKVLYQIAAQKGDLRNALAYHEQYMATDKRQLDETEAKVLAYQLVKQQMDAKKAELAELNKQNEILQLQQALDHKAVVTGRLYIALLLTVLASIGFWLFRLKRSQLRFMRLARRDGLTDIFNRQHFVDEAEQSLRYVAKSSRNASLVLIDLDHFKAVNDTYGHEVGDQVLRRAVAICQHYLHSSDVFGRLGGEEFGILLPECDQERARECAETLRAAIHAEPAGESNDIAISASFGIASTVHHGYELRQLLLAADEALYRAKRDGRNRVVVNASRTSDDVSSPTEPSLYGIRNTTHCADPTH</sequence>
<evidence type="ECO:0000256" key="1">
    <source>
        <dbReference type="ARBA" id="ARBA00001946"/>
    </source>
</evidence>
<comment type="caution">
    <text evidence="8">The sequence shown here is derived from an EMBL/GenBank/DDBJ whole genome shotgun (WGS) entry which is preliminary data.</text>
</comment>
<evidence type="ECO:0000256" key="4">
    <source>
        <dbReference type="SAM" id="Coils"/>
    </source>
</evidence>
<dbReference type="InterPro" id="IPR043128">
    <property type="entry name" value="Rev_trsase/Diguanyl_cyclase"/>
</dbReference>
<feature type="domain" description="GGDEF" evidence="7">
    <location>
        <begin position="466"/>
        <end position="598"/>
    </location>
</feature>
<dbReference type="GO" id="GO:0052621">
    <property type="term" value="F:diguanylate cyclase activity"/>
    <property type="evidence" value="ECO:0007669"/>
    <property type="project" value="UniProtKB-EC"/>
</dbReference>
<dbReference type="SMART" id="SM00267">
    <property type="entry name" value="GGDEF"/>
    <property type="match status" value="1"/>
</dbReference>
<dbReference type="NCBIfam" id="TIGR00254">
    <property type="entry name" value="GGDEF"/>
    <property type="match status" value="1"/>
</dbReference>
<keyword evidence="6" id="KW-1133">Transmembrane helix</keyword>
<dbReference type="AlphaFoldDB" id="A0A3S0RWB7"/>
<dbReference type="PANTHER" id="PTHR45138">
    <property type="entry name" value="REGULATORY COMPONENTS OF SENSORY TRANSDUCTION SYSTEM"/>
    <property type="match status" value="1"/>
</dbReference>
<dbReference type="Gene3D" id="1.25.40.10">
    <property type="entry name" value="Tetratricopeptide repeat domain"/>
    <property type="match status" value="1"/>
</dbReference>
<dbReference type="CDD" id="cd01949">
    <property type="entry name" value="GGDEF"/>
    <property type="match status" value="1"/>
</dbReference>
<dbReference type="EC" id="2.7.7.65" evidence="2"/>
<dbReference type="InterPro" id="IPR029787">
    <property type="entry name" value="Nucleotide_cyclase"/>
</dbReference>
<evidence type="ECO:0000313" key="9">
    <source>
        <dbReference type="Proteomes" id="UP000267077"/>
    </source>
</evidence>
<evidence type="ECO:0000259" key="7">
    <source>
        <dbReference type="PROSITE" id="PS50887"/>
    </source>
</evidence>
<dbReference type="PROSITE" id="PS50887">
    <property type="entry name" value="GGDEF"/>
    <property type="match status" value="1"/>
</dbReference>
<keyword evidence="4" id="KW-0175">Coiled coil</keyword>
<dbReference type="EMBL" id="RYZR01000001">
    <property type="protein sequence ID" value="RUL67137.1"/>
    <property type="molecule type" value="Genomic_DNA"/>
</dbReference>
<evidence type="ECO:0000256" key="5">
    <source>
        <dbReference type="SAM" id="MobiDB-lite"/>
    </source>
</evidence>
<comment type="cofactor">
    <cofactor evidence="1">
        <name>Mg(2+)</name>
        <dbReference type="ChEBI" id="CHEBI:18420"/>
    </cofactor>
</comment>
<dbReference type="Gene3D" id="3.30.70.270">
    <property type="match status" value="1"/>
</dbReference>
<protein>
    <recommendedName>
        <fullName evidence="2">diguanylate cyclase</fullName>
        <ecNumber evidence="2">2.7.7.65</ecNumber>
    </recommendedName>
</protein>